<dbReference type="Proteomes" id="UP000487649">
    <property type="component" value="Unassembled WGS sequence"/>
</dbReference>
<dbReference type="PANTHER" id="PTHR33219">
    <property type="entry name" value="YLMG HOMOLOG PROTEIN 2, CHLOROPLASTIC"/>
    <property type="match status" value="1"/>
</dbReference>
<accession>A0A173UHD6</accession>
<dbReference type="RefSeq" id="WP_006785233.1">
    <property type="nucleotide sequence ID" value="NZ_CABJBH010000027.1"/>
</dbReference>
<dbReference type="PANTHER" id="PTHR33219:SF14">
    <property type="entry name" value="PROTEIN COFACTOR ASSEMBLY OF COMPLEX C SUBUNIT B CCB3, CHLOROPLASTIC-RELATED"/>
    <property type="match status" value="1"/>
</dbReference>
<evidence type="ECO:0000256" key="1">
    <source>
        <dbReference type="ARBA" id="ARBA00010894"/>
    </source>
</evidence>
<dbReference type="GeneID" id="60059915"/>
<comment type="caution">
    <text evidence="2">The sequence shown here is derived from an EMBL/GenBank/DDBJ whole genome shotgun (WGS) entry which is preliminary data.</text>
</comment>
<dbReference type="InterPro" id="IPR003425">
    <property type="entry name" value="CCB3/YggT"/>
</dbReference>
<reference evidence="2 3" key="1">
    <citation type="journal article" date="2019" name="Nat. Med.">
        <title>A library of human gut bacterial isolates paired with longitudinal multiomics data enables mechanistic microbiome research.</title>
        <authorList>
            <person name="Poyet M."/>
            <person name="Groussin M."/>
            <person name="Gibbons S.M."/>
            <person name="Avila-Pacheco J."/>
            <person name="Jiang X."/>
            <person name="Kearney S.M."/>
            <person name="Perrotta A.R."/>
            <person name="Berdy B."/>
            <person name="Zhao S."/>
            <person name="Lieberman T.D."/>
            <person name="Swanson P.K."/>
            <person name="Smith M."/>
            <person name="Roesemann S."/>
            <person name="Alexander J.E."/>
            <person name="Rich S.A."/>
            <person name="Livny J."/>
            <person name="Vlamakis H."/>
            <person name="Clish C."/>
            <person name="Bullock K."/>
            <person name="Deik A."/>
            <person name="Scott J."/>
            <person name="Pierce K.A."/>
            <person name="Xavier R.J."/>
            <person name="Alm E.J."/>
        </authorList>
    </citation>
    <scope>NUCLEOTIDE SEQUENCE [LARGE SCALE GENOMIC DNA]</scope>
    <source>
        <strain evidence="2 3">BIOML-A198</strain>
    </source>
</reference>
<proteinExistence type="inferred from homology"/>
<protein>
    <submittedName>
        <fullName evidence="2">YggT family protein</fullName>
    </submittedName>
</protein>
<dbReference type="Pfam" id="PF02325">
    <property type="entry name" value="CCB3_YggT"/>
    <property type="match status" value="1"/>
</dbReference>
<dbReference type="AlphaFoldDB" id="A0A173UHD6"/>
<comment type="similarity">
    <text evidence="1">Belongs to the YggT family.</text>
</comment>
<dbReference type="EMBL" id="WMQE01000034">
    <property type="protein sequence ID" value="MTK22317.1"/>
    <property type="molecule type" value="Genomic_DNA"/>
</dbReference>
<evidence type="ECO:0000313" key="3">
    <source>
        <dbReference type="Proteomes" id="UP000487649"/>
    </source>
</evidence>
<dbReference type="OrthoDB" id="47652at2"/>
<name>A0A173UHD6_9FIRM</name>
<sequence length="83" mass="9698">MGNIVYYLSLVLRFYETMMLIYIIMSWVPESRQTQLGRVLASFVEPYLSIFRKIIPPIGMIDFSPIVAFIVLDIAMQGLFRLF</sequence>
<evidence type="ECO:0000313" key="2">
    <source>
        <dbReference type="EMBL" id="MTK22317.1"/>
    </source>
</evidence>
<organism evidence="2 3">
    <name type="scientific">Turicibacter sanguinis</name>
    <dbReference type="NCBI Taxonomy" id="154288"/>
    <lineage>
        <taxon>Bacteria</taxon>
        <taxon>Bacillati</taxon>
        <taxon>Bacillota</taxon>
        <taxon>Erysipelotrichia</taxon>
        <taxon>Erysipelotrichales</taxon>
        <taxon>Turicibacteraceae</taxon>
        <taxon>Turicibacter</taxon>
    </lineage>
</organism>
<dbReference type="GO" id="GO:0016020">
    <property type="term" value="C:membrane"/>
    <property type="evidence" value="ECO:0007669"/>
    <property type="project" value="InterPro"/>
</dbReference>
<gene>
    <name evidence="2" type="ORF">GMA92_12940</name>
</gene>